<dbReference type="GO" id="GO:0043596">
    <property type="term" value="C:nuclear replication fork"/>
    <property type="evidence" value="ECO:0007669"/>
    <property type="project" value="TreeGrafter"/>
</dbReference>
<evidence type="ECO:0000313" key="12">
    <source>
        <dbReference type="Proteomes" id="UP000761534"/>
    </source>
</evidence>
<dbReference type="GO" id="GO:0003697">
    <property type="term" value="F:single-stranded DNA binding"/>
    <property type="evidence" value="ECO:0007669"/>
    <property type="project" value="InterPro"/>
</dbReference>
<feature type="domain" description="Zinc finger Mcm10/DnaG-type" evidence="9">
    <location>
        <begin position="264"/>
        <end position="309"/>
    </location>
</feature>
<feature type="compositionally biased region" description="Basic and acidic residues" evidence="8">
    <location>
        <begin position="39"/>
        <end position="51"/>
    </location>
</feature>
<comment type="similarity">
    <text evidence="2">Belongs to the MCM10 family.</text>
</comment>
<gene>
    <name evidence="11" type="ORF">TRICI_006531</name>
</gene>
<dbReference type="GO" id="GO:0006270">
    <property type="term" value="P:DNA replication initiation"/>
    <property type="evidence" value="ECO:0007669"/>
    <property type="project" value="InterPro"/>
</dbReference>
<dbReference type="VEuPathDB" id="FungiDB:TRICI_006531"/>
<feature type="compositionally biased region" description="Acidic residues" evidence="8">
    <location>
        <begin position="487"/>
        <end position="499"/>
    </location>
</feature>
<evidence type="ECO:0000256" key="7">
    <source>
        <dbReference type="ARBA" id="ARBA00023242"/>
    </source>
</evidence>
<evidence type="ECO:0000256" key="8">
    <source>
        <dbReference type="SAM" id="MobiDB-lite"/>
    </source>
</evidence>
<comment type="subcellular location">
    <subcellularLocation>
        <location evidence="1">Nucleus</location>
    </subcellularLocation>
</comment>
<protein>
    <submittedName>
        <fullName evidence="11">Uncharacterized protein</fullName>
    </submittedName>
</protein>
<evidence type="ECO:0000256" key="1">
    <source>
        <dbReference type="ARBA" id="ARBA00004123"/>
    </source>
</evidence>
<evidence type="ECO:0000259" key="9">
    <source>
        <dbReference type="Pfam" id="PF09329"/>
    </source>
</evidence>
<feature type="compositionally biased region" description="Basic and acidic residues" evidence="8">
    <location>
        <begin position="411"/>
        <end position="430"/>
    </location>
</feature>
<dbReference type="GO" id="GO:0003688">
    <property type="term" value="F:DNA replication origin binding"/>
    <property type="evidence" value="ECO:0007669"/>
    <property type="project" value="TreeGrafter"/>
</dbReference>
<proteinExistence type="inferred from homology"/>
<feature type="region of interest" description="Disordered" evidence="8">
    <location>
        <begin position="27"/>
        <end position="75"/>
    </location>
</feature>
<evidence type="ECO:0000259" key="10">
    <source>
        <dbReference type="Pfam" id="PF22379"/>
    </source>
</evidence>
<dbReference type="AlphaFoldDB" id="A0A6A1LJQ9"/>
<keyword evidence="7" id="KW-0539">Nucleus</keyword>
<organism evidence="11 12">
    <name type="scientific">Trichomonascus ciferrii</name>
    <dbReference type="NCBI Taxonomy" id="44093"/>
    <lineage>
        <taxon>Eukaryota</taxon>
        <taxon>Fungi</taxon>
        <taxon>Dikarya</taxon>
        <taxon>Ascomycota</taxon>
        <taxon>Saccharomycotina</taxon>
        <taxon>Dipodascomycetes</taxon>
        <taxon>Dipodascales</taxon>
        <taxon>Trichomonascaceae</taxon>
        <taxon>Trichomonascus</taxon>
        <taxon>Trichomonascus ciferrii complex</taxon>
    </lineage>
</organism>
<comment type="caution">
    <text evidence="11">The sequence shown here is derived from an EMBL/GenBank/DDBJ whole genome shotgun (WGS) entry which is preliminary data.</text>
</comment>
<name>A0A6A1LJQ9_9ASCO</name>
<keyword evidence="6" id="KW-0862">Zinc</keyword>
<dbReference type="Pfam" id="PF22379">
    <property type="entry name" value="OB_MCM10"/>
    <property type="match status" value="1"/>
</dbReference>
<feature type="compositionally biased region" description="Polar residues" evidence="8">
    <location>
        <begin position="1"/>
        <end position="10"/>
    </location>
</feature>
<dbReference type="Gene3D" id="2.40.50.140">
    <property type="entry name" value="Nucleic acid-binding proteins"/>
    <property type="match status" value="1"/>
</dbReference>
<sequence>MEEDQVSSGGSEDEAKLERQILEQQKKLEAKRAKRRERVKLEEEKKRKREAEAEEEKVKRHASSQKEATESRFLERLQGLKHASKEVKEKKEELNKVREKSFTLGQPERECNSDEEMEGDHSEWDKFSGIRISRRYISPDLLAEQFENKELFDLRRLLSVVCPPKFEDPDCANFVVFGIVAQKSDIRHTKRGHKYVLFTLTDLNYEVLLSLHGEAFEKYWKTHDGTVVAILNPSIYKMSKNENEPPNSFGLSLTVGSDVMLEIGKAKHLGTCRAITAKGNRCRSWINKRKTSYCDYHTSNGVQKMSSARPELNSLPTKTFAPKGADGRPMKYMIGGSVKHKQGLQPDYQAKKASNVFVGGKSDLNSHPETDYMDKHASEKRFQQRMKNMEIERKIRDALSQTPGGTMLKSYRPDGKPAEEKPEKPKDSTGRRAFSIDQIRKIGYDPSNQQQNVPKDRKVDIPVNCNLRKKQSKAAPLPKQQGKQINDDSDDDDDDLEIV</sequence>
<keyword evidence="12" id="KW-1185">Reference proteome</keyword>
<dbReference type="InterPro" id="IPR012340">
    <property type="entry name" value="NA-bd_OB-fold"/>
</dbReference>
<dbReference type="Proteomes" id="UP000761534">
    <property type="component" value="Unassembled WGS sequence"/>
</dbReference>
<dbReference type="InterPro" id="IPR015408">
    <property type="entry name" value="Znf_Mcm10/DnaG"/>
</dbReference>
<dbReference type="GO" id="GO:0008270">
    <property type="term" value="F:zinc ion binding"/>
    <property type="evidence" value="ECO:0007669"/>
    <property type="project" value="UniProtKB-KW"/>
</dbReference>
<dbReference type="OrthoDB" id="273123at2759"/>
<feature type="region of interest" description="Disordered" evidence="8">
    <location>
        <begin position="305"/>
        <end position="328"/>
    </location>
</feature>
<dbReference type="PANTHER" id="PTHR13454">
    <property type="entry name" value="PROTEIN MCM10 HOMOLOG"/>
    <property type="match status" value="1"/>
</dbReference>
<dbReference type="Pfam" id="PF09329">
    <property type="entry name" value="zf-primase"/>
    <property type="match status" value="1"/>
</dbReference>
<evidence type="ECO:0000256" key="5">
    <source>
        <dbReference type="ARBA" id="ARBA00022771"/>
    </source>
</evidence>
<accession>A0A6A1LJQ9</accession>
<evidence type="ECO:0000256" key="6">
    <source>
        <dbReference type="ARBA" id="ARBA00022833"/>
    </source>
</evidence>
<feature type="region of interest" description="Disordered" evidence="8">
    <location>
        <begin position="1"/>
        <end position="20"/>
    </location>
</feature>
<feature type="region of interest" description="Disordered" evidence="8">
    <location>
        <begin position="396"/>
        <end position="499"/>
    </location>
</feature>
<keyword evidence="3" id="KW-0235">DNA replication</keyword>
<keyword evidence="5" id="KW-0863">Zinc-finger</keyword>
<evidence type="ECO:0000256" key="3">
    <source>
        <dbReference type="ARBA" id="ARBA00022705"/>
    </source>
</evidence>
<reference evidence="11" key="1">
    <citation type="journal article" date="2019" name="G3 (Bethesda)">
        <title>Genome Assemblies of Two Rare Opportunistic Yeast Pathogens: Diutina rugosa (syn. Candida rugosa) and Trichomonascus ciferrii (syn. Candida ciferrii).</title>
        <authorList>
            <person name="Mixao V."/>
            <person name="Saus E."/>
            <person name="Hansen A.P."/>
            <person name="Lass-Florl C."/>
            <person name="Gabaldon T."/>
        </authorList>
    </citation>
    <scope>NUCLEOTIDE SEQUENCE</scope>
    <source>
        <strain evidence="11">CBS 4856</strain>
    </source>
</reference>
<feature type="domain" description="MCM10 OB-fold" evidence="10">
    <location>
        <begin position="126"/>
        <end position="244"/>
    </location>
</feature>
<keyword evidence="4" id="KW-0479">Metal-binding</keyword>
<dbReference type="PANTHER" id="PTHR13454:SF11">
    <property type="entry name" value="PROTEIN MCM10 HOMOLOG"/>
    <property type="match status" value="1"/>
</dbReference>
<evidence type="ECO:0000256" key="2">
    <source>
        <dbReference type="ARBA" id="ARBA00009679"/>
    </source>
</evidence>
<evidence type="ECO:0000256" key="4">
    <source>
        <dbReference type="ARBA" id="ARBA00022723"/>
    </source>
</evidence>
<dbReference type="InterPro" id="IPR040184">
    <property type="entry name" value="Mcm10"/>
</dbReference>
<evidence type="ECO:0000313" key="11">
    <source>
        <dbReference type="EMBL" id="KAA8898575.1"/>
    </source>
</evidence>
<dbReference type="EMBL" id="SWFS01000541">
    <property type="protein sequence ID" value="KAA8898575.1"/>
    <property type="molecule type" value="Genomic_DNA"/>
</dbReference>
<dbReference type="InterPro" id="IPR055065">
    <property type="entry name" value="OB_MCM10"/>
</dbReference>